<dbReference type="GO" id="GO:0046872">
    <property type="term" value="F:metal ion binding"/>
    <property type="evidence" value="ECO:0007669"/>
    <property type="project" value="UniProtKB-KW"/>
</dbReference>
<evidence type="ECO:0000313" key="3">
    <source>
        <dbReference type="EMBL" id="AWI34685.1"/>
    </source>
</evidence>
<dbReference type="InterPro" id="IPR049708">
    <property type="entry name" value="PP0621-like"/>
</dbReference>
<protein>
    <recommendedName>
        <fullName evidence="7">Prokaryotic metallothionein family protein</fullName>
    </recommendedName>
</protein>
<reference evidence="3 6" key="2">
    <citation type="submission" date="2017-06" db="EMBL/GenBank/DDBJ databases">
        <title>Complete genome of Helicobacter apodemus.</title>
        <authorList>
            <person name="Cho S."/>
        </authorList>
    </citation>
    <scope>NUCLEOTIDE SEQUENCE [LARGE SCALE GENOMIC DNA]</scope>
    <source>
        <strain evidence="3">SCJK1</strain>
        <strain evidence="6">SNUVETPUB-15-01</strain>
    </source>
</reference>
<dbReference type="EMBL" id="CP021886">
    <property type="protein sequence ID" value="AWI34685.1"/>
    <property type="molecule type" value="Genomic_DNA"/>
</dbReference>
<dbReference type="Proteomes" id="UP000029920">
    <property type="component" value="Unassembled WGS sequence"/>
</dbReference>
<keyword evidence="5" id="KW-1185">Reference proteome</keyword>
<keyword evidence="1" id="KW-0479">Metal-binding</keyword>
<gene>
    <name evidence="3" type="ORF">CDV25_07845</name>
    <name evidence="4" type="ORF">LS72_005465</name>
</gene>
<proteinExistence type="predicted"/>
<dbReference type="OrthoDB" id="5356091at2"/>
<evidence type="ECO:0000256" key="1">
    <source>
        <dbReference type="ARBA" id="ARBA00022723"/>
    </source>
</evidence>
<dbReference type="KEGG" id="had:CDV25_07845"/>
<evidence type="ECO:0008006" key="7">
    <source>
        <dbReference type="Google" id="ProtNLM"/>
    </source>
</evidence>
<sequence>MMQWLLILALIVGIYYFFIRKPHRKESPKKQEEIMVECEKCGIYVSSKEAIIQSGKYYCSKECCLK</sequence>
<dbReference type="NCBIfam" id="NF041023">
    <property type="entry name" value="PP0621_fam"/>
    <property type="match status" value="1"/>
</dbReference>
<dbReference type="SUPFAM" id="SSF57868">
    <property type="entry name" value="Metallothionein"/>
    <property type="match status" value="1"/>
</dbReference>
<dbReference type="Proteomes" id="UP000244890">
    <property type="component" value="Chromosome"/>
</dbReference>
<dbReference type="Gene3D" id="2.30.170.10">
    <property type="match status" value="1"/>
</dbReference>
<reference evidence="4 5" key="1">
    <citation type="journal article" date="2014" name="Genome Announc.">
        <title>Draft genome sequences of eight enterohepatic helicobacter species isolated from both laboratory and wild rodents.</title>
        <authorList>
            <person name="Sheh A."/>
            <person name="Shen Z."/>
            <person name="Fox J.G."/>
        </authorList>
    </citation>
    <scope>NUCLEOTIDE SEQUENCE [LARGE SCALE GENOMIC DNA]</scope>
    <source>
        <strain evidence="4 5">MIT-03-7007</strain>
    </source>
</reference>
<dbReference type="AlphaFoldDB" id="A0A099UDH3"/>
<evidence type="ECO:0000313" key="6">
    <source>
        <dbReference type="Proteomes" id="UP000244890"/>
    </source>
</evidence>
<keyword evidence="2" id="KW-0480">Metal-thiolate cluster</keyword>
<evidence type="ECO:0000256" key="2">
    <source>
        <dbReference type="ARBA" id="ARBA00022851"/>
    </source>
</evidence>
<dbReference type="InterPro" id="IPR017854">
    <property type="entry name" value="Metalthion_dom_sf"/>
</dbReference>
<evidence type="ECO:0000313" key="4">
    <source>
        <dbReference type="EMBL" id="TLE15839.1"/>
    </source>
</evidence>
<accession>A0A099UDH3</accession>
<name>A0A099UDH3_9HELI</name>
<evidence type="ECO:0000313" key="5">
    <source>
        <dbReference type="Proteomes" id="UP000029920"/>
    </source>
</evidence>
<dbReference type="EMBL" id="JRPC02000012">
    <property type="protein sequence ID" value="TLE15839.1"/>
    <property type="molecule type" value="Genomic_DNA"/>
</dbReference>
<organism evidence="4 5">
    <name type="scientific">Helicobacter apodemus</name>
    <dbReference type="NCBI Taxonomy" id="135569"/>
    <lineage>
        <taxon>Bacteria</taxon>
        <taxon>Pseudomonadati</taxon>
        <taxon>Campylobacterota</taxon>
        <taxon>Epsilonproteobacteria</taxon>
        <taxon>Campylobacterales</taxon>
        <taxon>Helicobacteraceae</taxon>
        <taxon>Helicobacter</taxon>
    </lineage>
</organism>
<reference evidence="4" key="3">
    <citation type="submission" date="2018-04" db="EMBL/GenBank/DDBJ databases">
        <authorList>
            <person name="Sheh A."/>
            <person name="Shen Z."/>
            <person name="Mannion A.J."/>
            <person name="Fox J.G."/>
        </authorList>
    </citation>
    <scope>NUCLEOTIDE SEQUENCE</scope>
    <source>
        <strain evidence="4">MIT-03-7007</strain>
    </source>
</reference>